<dbReference type="AlphaFoldDB" id="A0A433DN29"/>
<name>A0A433DN29_9FUNG</name>
<accession>A0A433DN29</accession>
<evidence type="ECO:0000256" key="1">
    <source>
        <dbReference type="SAM" id="MobiDB-lite"/>
    </source>
</evidence>
<comment type="caution">
    <text evidence="2">The sequence shown here is derived from an EMBL/GenBank/DDBJ whole genome shotgun (WGS) entry which is preliminary data.</text>
</comment>
<keyword evidence="3" id="KW-1185">Reference proteome</keyword>
<sequence length="180" mass="20826">MLQPHFYKHVPVNEVHSYAVCIGNQWNTDLDLLPPYQYRHLDCLHRPFRLRRMVNQLRSIDLRHFHTEGCQLHLHRRANRPGPPSWRLAVAHADRRQRRRESIHVHQRGWRRRRQGRPSPCGAASSHATLIPLLTLRDDSSNSNMTIADPLPALTLAHSNENTVALEFTIIDTGIGIPTD</sequence>
<organism evidence="2 3">
    <name type="scientific">Jimgerdemannia flammicorona</name>
    <dbReference type="NCBI Taxonomy" id="994334"/>
    <lineage>
        <taxon>Eukaryota</taxon>
        <taxon>Fungi</taxon>
        <taxon>Fungi incertae sedis</taxon>
        <taxon>Mucoromycota</taxon>
        <taxon>Mucoromycotina</taxon>
        <taxon>Endogonomycetes</taxon>
        <taxon>Endogonales</taxon>
        <taxon>Endogonaceae</taxon>
        <taxon>Jimgerdemannia</taxon>
    </lineage>
</organism>
<dbReference type="Proteomes" id="UP000268093">
    <property type="component" value="Unassembled WGS sequence"/>
</dbReference>
<feature type="region of interest" description="Disordered" evidence="1">
    <location>
        <begin position="97"/>
        <end position="125"/>
    </location>
</feature>
<feature type="compositionally biased region" description="Basic residues" evidence="1">
    <location>
        <begin position="97"/>
        <end position="116"/>
    </location>
</feature>
<evidence type="ECO:0000313" key="3">
    <source>
        <dbReference type="Proteomes" id="UP000268093"/>
    </source>
</evidence>
<proteinExistence type="predicted"/>
<reference evidence="2 3" key="1">
    <citation type="journal article" date="2018" name="New Phytol.">
        <title>Phylogenomics of Endogonaceae and evolution of mycorrhizas within Mucoromycota.</title>
        <authorList>
            <person name="Chang Y."/>
            <person name="Desiro A."/>
            <person name="Na H."/>
            <person name="Sandor L."/>
            <person name="Lipzen A."/>
            <person name="Clum A."/>
            <person name="Barry K."/>
            <person name="Grigoriev I.V."/>
            <person name="Martin F.M."/>
            <person name="Stajich J.E."/>
            <person name="Smith M.E."/>
            <person name="Bonito G."/>
            <person name="Spatafora J.W."/>
        </authorList>
    </citation>
    <scope>NUCLEOTIDE SEQUENCE [LARGE SCALE GENOMIC DNA]</scope>
    <source>
        <strain evidence="2 3">GMNB39</strain>
    </source>
</reference>
<dbReference type="EMBL" id="RBNI01000111">
    <property type="protein sequence ID" value="RUP52221.1"/>
    <property type="molecule type" value="Genomic_DNA"/>
</dbReference>
<protein>
    <submittedName>
        <fullName evidence="2">Uncharacterized protein</fullName>
    </submittedName>
</protein>
<evidence type="ECO:0000313" key="2">
    <source>
        <dbReference type="EMBL" id="RUP52221.1"/>
    </source>
</evidence>
<gene>
    <name evidence="2" type="ORF">BC936DRAFT_137242</name>
</gene>